<evidence type="ECO:0000256" key="8">
    <source>
        <dbReference type="SAM" id="Phobius"/>
    </source>
</evidence>
<dbReference type="PIRSF" id="PIRSF018472">
    <property type="entry name" value="MreD_proteobac"/>
    <property type="match status" value="1"/>
</dbReference>
<keyword evidence="4 8" id="KW-0812">Transmembrane</keyword>
<protein>
    <submittedName>
        <fullName evidence="9">Rod shape-determining protein MreD</fullName>
    </submittedName>
</protein>
<feature type="transmembrane region" description="Helical" evidence="8">
    <location>
        <begin position="12"/>
        <end position="33"/>
    </location>
</feature>
<feature type="transmembrane region" description="Helical" evidence="8">
    <location>
        <begin position="79"/>
        <end position="100"/>
    </location>
</feature>
<proteinExistence type="inferred from homology"/>
<evidence type="ECO:0000256" key="5">
    <source>
        <dbReference type="ARBA" id="ARBA00022960"/>
    </source>
</evidence>
<keyword evidence="10" id="KW-1185">Reference proteome</keyword>
<dbReference type="Proteomes" id="UP000295367">
    <property type="component" value="Unassembled WGS sequence"/>
</dbReference>
<gene>
    <name evidence="9" type="ORF">EDC63_104133</name>
</gene>
<dbReference type="EMBL" id="SMCO01000004">
    <property type="protein sequence ID" value="TCV88176.1"/>
    <property type="molecule type" value="Genomic_DNA"/>
</dbReference>
<evidence type="ECO:0000313" key="10">
    <source>
        <dbReference type="Proteomes" id="UP000295367"/>
    </source>
</evidence>
<evidence type="ECO:0000256" key="6">
    <source>
        <dbReference type="ARBA" id="ARBA00022989"/>
    </source>
</evidence>
<comment type="subcellular location">
    <subcellularLocation>
        <location evidence="1">Cell membrane</location>
        <topology evidence="1">Multi-pass membrane protein</topology>
    </subcellularLocation>
</comment>
<keyword evidence="3" id="KW-1003">Cell membrane</keyword>
<keyword evidence="6 8" id="KW-1133">Transmembrane helix</keyword>
<feature type="transmembrane region" description="Helical" evidence="8">
    <location>
        <begin position="140"/>
        <end position="160"/>
    </location>
</feature>
<reference evidence="9 10" key="1">
    <citation type="submission" date="2019-03" db="EMBL/GenBank/DDBJ databases">
        <title>Genomic Encyclopedia of Type Strains, Phase IV (KMG-IV): sequencing the most valuable type-strain genomes for metagenomic binning, comparative biology and taxonomic classification.</title>
        <authorList>
            <person name="Goeker M."/>
        </authorList>
    </citation>
    <scope>NUCLEOTIDE SEQUENCE [LARGE SCALE GENOMIC DNA]</scope>
    <source>
        <strain evidence="9 10">DSM 100309</strain>
    </source>
</reference>
<dbReference type="Pfam" id="PF04093">
    <property type="entry name" value="MreD"/>
    <property type="match status" value="1"/>
</dbReference>
<name>A0A4R3Y8H5_9PROT</name>
<dbReference type="PANTHER" id="PTHR37484">
    <property type="entry name" value="ROD SHAPE-DETERMINING PROTEIN MRED"/>
    <property type="match status" value="1"/>
</dbReference>
<keyword evidence="7 8" id="KW-0472">Membrane</keyword>
<dbReference type="OrthoDB" id="5297408at2"/>
<organism evidence="9 10">
    <name type="scientific">Sulfurirhabdus autotrophica</name>
    <dbReference type="NCBI Taxonomy" id="1706046"/>
    <lineage>
        <taxon>Bacteria</taxon>
        <taxon>Pseudomonadati</taxon>
        <taxon>Pseudomonadota</taxon>
        <taxon>Betaproteobacteria</taxon>
        <taxon>Nitrosomonadales</taxon>
        <taxon>Sulfuricellaceae</taxon>
        <taxon>Sulfurirhabdus</taxon>
    </lineage>
</organism>
<dbReference type="GO" id="GO:0005886">
    <property type="term" value="C:plasma membrane"/>
    <property type="evidence" value="ECO:0007669"/>
    <property type="project" value="UniProtKB-SubCell"/>
</dbReference>
<evidence type="ECO:0000256" key="1">
    <source>
        <dbReference type="ARBA" id="ARBA00004651"/>
    </source>
</evidence>
<dbReference type="InterPro" id="IPR007227">
    <property type="entry name" value="Cell_shape_determining_MreD"/>
</dbReference>
<feature type="transmembrane region" description="Helical" evidence="8">
    <location>
        <begin position="112"/>
        <end position="134"/>
    </location>
</feature>
<evidence type="ECO:0000256" key="7">
    <source>
        <dbReference type="ARBA" id="ARBA00023136"/>
    </source>
</evidence>
<dbReference type="InterPro" id="IPR026034">
    <property type="entry name" value="MreD_proteobac"/>
</dbReference>
<keyword evidence="5" id="KW-0133">Cell shape</keyword>
<comment type="caution">
    <text evidence="9">The sequence shown here is derived from an EMBL/GenBank/DDBJ whole genome shotgun (WGS) entry which is preliminary data.</text>
</comment>
<comment type="similarity">
    <text evidence="2">Belongs to the MreD family.</text>
</comment>
<evidence type="ECO:0000256" key="2">
    <source>
        <dbReference type="ARBA" id="ARBA00007776"/>
    </source>
</evidence>
<dbReference type="RefSeq" id="WP_124945799.1">
    <property type="nucleotide sequence ID" value="NZ_BHVT01000019.1"/>
</dbReference>
<dbReference type="PANTHER" id="PTHR37484:SF1">
    <property type="entry name" value="ROD SHAPE-DETERMINING PROTEIN MRED"/>
    <property type="match status" value="1"/>
</dbReference>
<sequence length="180" mass="20394">MSSRANKTQEILLPASGIFIFFTLLAGLTLNLLPWQGLSLLIRPDFIVLILLFWCINQPRKIGLGTAWFLGLVMDVADGSLFGQHALAYTLVTFAALILHRRVLMFPLLQQALHIFPILLLLQLTLLLFRLIVGVPYVEWSYFLPSLAGMLLWPPLSFLLQQPQRWTNKPDNSVPVQSSR</sequence>
<dbReference type="GO" id="GO:0008360">
    <property type="term" value="P:regulation of cell shape"/>
    <property type="evidence" value="ECO:0007669"/>
    <property type="project" value="UniProtKB-KW"/>
</dbReference>
<evidence type="ECO:0000313" key="9">
    <source>
        <dbReference type="EMBL" id="TCV88176.1"/>
    </source>
</evidence>
<evidence type="ECO:0000256" key="4">
    <source>
        <dbReference type="ARBA" id="ARBA00022692"/>
    </source>
</evidence>
<dbReference type="NCBIfam" id="TIGR03426">
    <property type="entry name" value="shape_MreD"/>
    <property type="match status" value="1"/>
</dbReference>
<dbReference type="AlphaFoldDB" id="A0A4R3Y8H5"/>
<accession>A0A4R3Y8H5</accession>
<evidence type="ECO:0000256" key="3">
    <source>
        <dbReference type="ARBA" id="ARBA00022475"/>
    </source>
</evidence>